<keyword evidence="3" id="KW-1185">Reference proteome</keyword>
<gene>
    <name evidence="2" type="ORF">HNR67_006618</name>
</gene>
<dbReference type="Proteomes" id="UP000533598">
    <property type="component" value="Unassembled WGS sequence"/>
</dbReference>
<dbReference type="EMBL" id="JACHMH010000001">
    <property type="protein sequence ID" value="MBB4680500.1"/>
    <property type="molecule type" value="Genomic_DNA"/>
</dbReference>
<organism evidence="2 3">
    <name type="scientific">Crossiella cryophila</name>
    <dbReference type="NCBI Taxonomy" id="43355"/>
    <lineage>
        <taxon>Bacteria</taxon>
        <taxon>Bacillati</taxon>
        <taxon>Actinomycetota</taxon>
        <taxon>Actinomycetes</taxon>
        <taxon>Pseudonocardiales</taxon>
        <taxon>Pseudonocardiaceae</taxon>
        <taxon>Crossiella</taxon>
    </lineage>
</organism>
<accession>A0A7W7CFX8</accession>
<evidence type="ECO:0000256" key="1">
    <source>
        <dbReference type="SAM" id="Phobius"/>
    </source>
</evidence>
<evidence type="ECO:0000313" key="3">
    <source>
        <dbReference type="Proteomes" id="UP000533598"/>
    </source>
</evidence>
<reference evidence="2 3" key="1">
    <citation type="submission" date="2020-08" db="EMBL/GenBank/DDBJ databases">
        <title>Sequencing the genomes of 1000 actinobacteria strains.</title>
        <authorList>
            <person name="Klenk H.-P."/>
        </authorList>
    </citation>
    <scope>NUCLEOTIDE SEQUENCE [LARGE SCALE GENOMIC DNA]</scope>
    <source>
        <strain evidence="2 3">DSM 44230</strain>
    </source>
</reference>
<protein>
    <recommendedName>
        <fullName evidence="4">CbtB-domain containing protein</fullName>
    </recommendedName>
</protein>
<sequence length="65" mass="6867">MSASAASPDRPTAIAVPAWSWLVAAAALIVLYVLLQENGLLLAHSSELIHEFAHDGRHALGVPCH</sequence>
<dbReference type="RefSeq" id="WP_185006366.1">
    <property type="nucleotide sequence ID" value="NZ_BAAAUI010000005.1"/>
</dbReference>
<comment type="caution">
    <text evidence="2">The sequence shown here is derived from an EMBL/GenBank/DDBJ whole genome shotgun (WGS) entry which is preliminary data.</text>
</comment>
<dbReference type="InterPro" id="IPR012667">
    <property type="entry name" value="CbtB_put"/>
</dbReference>
<dbReference type="Pfam" id="PF09489">
    <property type="entry name" value="CbtB"/>
    <property type="match status" value="1"/>
</dbReference>
<evidence type="ECO:0000313" key="2">
    <source>
        <dbReference type="EMBL" id="MBB4680500.1"/>
    </source>
</evidence>
<dbReference type="AlphaFoldDB" id="A0A7W7CFX8"/>
<proteinExistence type="predicted"/>
<evidence type="ECO:0008006" key="4">
    <source>
        <dbReference type="Google" id="ProtNLM"/>
    </source>
</evidence>
<keyword evidence="1" id="KW-0472">Membrane</keyword>
<feature type="transmembrane region" description="Helical" evidence="1">
    <location>
        <begin position="12"/>
        <end position="35"/>
    </location>
</feature>
<keyword evidence="1" id="KW-0812">Transmembrane</keyword>
<keyword evidence="1" id="KW-1133">Transmembrane helix</keyword>
<name>A0A7W7CFX8_9PSEU</name>